<accession>A0AAE0FBB4</accession>
<dbReference type="PANTHER" id="PTHR44099:SF4">
    <property type="entry name" value="RABCONNECTIN-3B, ISOFORM A"/>
    <property type="match status" value="1"/>
</dbReference>
<dbReference type="GO" id="GO:0005737">
    <property type="term" value="C:cytoplasm"/>
    <property type="evidence" value="ECO:0007669"/>
    <property type="project" value="TreeGrafter"/>
</dbReference>
<evidence type="ECO:0000256" key="1">
    <source>
        <dbReference type="SAM" id="MobiDB-lite"/>
    </source>
</evidence>
<reference evidence="2 3" key="1">
    <citation type="journal article" date="2015" name="Genome Biol. Evol.">
        <title>Comparative Genomics of a Bacterivorous Green Alga Reveals Evolutionary Causalities and Consequences of Phago-Mixotrophic Mode of Nutrition.</title>
        <authorList>
            <person name="Burns J.A."/>
            <person name="Paasch A."/>
            <person name="Narechania A."/>
            <person name="Kim E."/>
        </authorList>
    </citation>
    <scope>NUCLEOTIDE SEQUENCE [LARGE SCALE GENOMIC DNA]</scope>
    <source>
        <strain evidence="2 3">PLY_AMNH</strain>
    </source>
</reference>
<dbReference type="InterPro" id="IPR016024">
    <property type="entry name" value="ARM-type_fold"/>
</dbReference>
<feature type="region of interest" description="Disordered" evidence="1">
    <location>
        <begin position="288"/>
        <end position="313"/>
    </location>
</feature>
<evidence type="ECO:0000313" key="2">
    <source>
        <dbReference type="EMBL" id="KAK3256221.1"/>
    </source>
</evidence>
<dbReference type="Proteomes" id="UP001190700">
    <property type="component" value="Unassembled WGS sequence"/>
</dbReference>
<organism evidence="2 3">
    <name type="scientific">Cymbomonas tetramitiformis</name>
    <dbReference type="NCBI Taxonomy" id="36881"/>
    <lineage>
        <taxon>Eukaryota</taxon>
        <taxon>Viridiplantae</taxon>
        <taxon>Chlorophyta</taxon>
        <taxon>Pyramimonadophyceae</taxon>
        <taxon>Pyramimonadales</taxon>
        <taxon>Pyramimonadaceae</taxon>
        <taxon>Cymbomonas</taxon>
    </lineage>
</organism>
<keyword evidence="3" id="KW-1185">Reference proteome</keyword>
<name>A0AAE0FBB4_9CHLO</name>
<dbReference type="SUPFAM" id="SSF48371">
    <property type="entry name" value="ARM repeat"/>
    <property type="match status" value="1"/>
</dbReference>
<dbReference type="EMBL" id="LGRX02021874">
    <property type="protein sequence ID" value="KAK3256221.1"/>
    <property type="molecule type" value="Genomic_DNA"/>
</dbReference>
<comment type="caution">
    <text evidence="2">The sequence shown here is derived from an EMBL/GenBank/DDBJ whole genome shotgun (WGS) entry which is preliminary data.</text>
</comment>
<feature type="non-terminal residue" evidence="2">
    <location>
        <position position="1"/>
    </location>
</feature>
<proteinExistence type="predicted"/>
<dbReference type="PANTHER" id="PTHR44099">
    <property type="entry name" value="RABCONNECTIN-3B, ISOFORM A"/>
    <property type="match status" value="1"/>
</dbReference>
<feature type="compositionally biased region" description="Low complexity" evidence="1">
    <location>
        <begin position="288"/>
        <end position="307"/>
    </location>
</feature>
<protein>
    <submittedName>
        <fullName evidence="2">Uncharacterized protein</fullName>
    </submittedName>
</protein>
<dbReference type="AlphaFoldDB" id="A0AAE0FBB4"/>
<dbReference type="InterPro" id="IPR049916">
    <property type="entry name" value="WDR72-like"/>
</dbReference>
<evidence type="ECO:0000313" key="3">
    <source>
        <dbReference type="Proteomes" id="UP001190700"/>
    </source>
</evidence>
<feature type="region of interest" description="Disordered" evidence="1">
    <location>
        <begin position="791"/>
        <end position="813"/>
    </location>
</feature>
<sequence>VFSGHPEAVAQVAWQPASGYLGCWCAGKRILYVWDILSGALERVLDGMAAATLFQRMLDMGTAGGGQGAEPPPSAAVSGSCPNAAVTVVHCQLPLLLSSSGVAGISAGTPTKVEGHRSRDMTEQERHLWHTLALFHGWGLNATLDASLDGILEQLIGPSSARPLPSAALPGNGTCGALLLPPKKRTSAHLMWQESRRFVSHQTLAITAIAHHLMQGTEHCAVASNMVTFYAVASTEGALKATAPPLLDHYVAMWQHSCASLRSAARLLFRSYLHLSLPALAAQYGTATPSTTTPVTPSTASSSPFSPRLQTGGGEAAADDVVEASAFSMLTVAAACIHLTAFTGRMPRAPNPCTALSPCFAALCWGRTEGRGVLMAGDSDRCTPAHTSTLEHCCSMLSALACAAARLRSGHQPTASTGGRAGQQEKEERMGGMCGAERAGRSAASVRGFQPHGKIAMGSALRKARGGRPSLSVECASPKLPVSLSALQQRIAAAVVPSLLATLKTVPSPESALVAGILAEGMAVFLPHLGKDLKQLVENAIDLTEKLNGPGAMGGLELECGERPSCATRGMLAREALGNLIHSLARNAPLRYLQTVQQRLVATPPESPSHLIALMALIHTVQTSPLELLPHLQEIMQTLMVALDPSRPLLRRTVLQVTATLIKELVHNYPMVAYHKASMRIAVGLSPPAHPSGSVLASPHVLGEVYELQSAFRSRILEEPEEIPQRADEPPSAVTCIGFNADGSLLAGYSGPSPQSSAEEPLLRVWAVASTWRDGFLRKAVSVPARNRLAVAPPESSDSPTSPPPVAISGKPGSKSMAMAYHLQWSSSSSVVLTQSKNVVSVFTF</sequence>
<gene>
    <name evidence="2" type="ORF">CYMTET_34633</name>
</gene>